<dbReference type="GO" id="GO:0003945">
    <property type="term" value="F:N-acetyllactosamine synthase activity"/>
    <property type="evidence" value="ECO:0007669"/>
    <property type="project" value="UniProtKB-EC"/>
</dbReference>
<organism evidence="21">
    <name type="scientific">Lamprotornis superbus</name>
    <dbReference type="NCBI Taxonomy" id="245042"/>
    <lineage>
        <taxon>Eukaryota</taxon>
        <taxon>Metazoa</taxon>
        <taxon>Chordata</taxon>
        <taxon>Craniata</taxon>
        <taxon>Vertebrata</taxon>
        <taxon>Euteleostomi</taxon>
        <taxon>Archelosauria</taxon>
        <taxon>Archosauria</taxon>
        <taxon>Dinosauria</taxon>
        <taxon>Saurischia</taxon>
        <taxon>Theropoda</taxon>
        <taxon>Coelurosauria</taxon>
        <taxon>Aves</taxon>
        <taxon>Neognathae</taxon>
        <taxon>Neoaves</taxon>
        <taxon>Telluraves</taxon>
        <taxon>Australaves</taxon>
        <taxon>Passeriformes</taxon>
        <taxon>Sturnidae</taxon>
        <taxon>Lamprotornis</taxon>
    </lineage>
</organism>
<feature type="transmembrane region" description="Helical" evidence="17">
    <location>
        <begin position="12"/>
        <end position="33"/>
    </location>
</feature>
<evidence type="ECO:0000259" key="20">
    <source>
        <dbReference type="Pfam" id="PF13733"/>
    </source>
</evidence>
<keyword evidence="9 17" id="KW-0735">Signal-anchor</keyword>
<proteinExistence type="inferred from homology"/>
<reference evidence="21" key="1">
    <citation type="submission" date="2020-10" db="EMBL/GenBank/DDBJ databases">
        <title>Feather gene expression reveals the developmental basis of iridescence in African starlings.</title>
        <authorList>
            <person name="Rubenstein D.R."/>
        </authorList>
    </citation>
    <scope>NUCLEOTIDE SEQUENCE</scope>
    <source>
        <strain evidence="21">SS15</strain>
        <tissue evidence="21">Liver</tissue>
    </source>
</reference>
<dbReference type="EMBL" id="JADDUC010000063">
    <property type="protein sequence ID" value="KAG0120504.1"/>
    <property type="molecule type" value="Genomic_DNA"/>
</dbReference>
<comment type="similarity">
    <text evidence="4 17">Belongs to the glycosyltransferase 7 family.</text>
</comment>
<evidence type="ECO:0000256" key="5">
    <source>
        <dbReference type="ARBA" id="ARBA00022676"/>
    </source>
</evidence>
<evidence type="ECO:0000256" key="7">
    <source>
        <dbReference type="ARBA" id="ARBA00022692"/>
    </source>
</evidence>
<evidence type="ECO:0000256" key="12">
    <source>
        <dbReference type="ARBA" id="ARBA00023136"/>
    </source>
</evidence>
<keyword evidence="15 17" id="KW-0464">Manganese</keyword>
<evidence type="ECO:0000256" key="13">
    <source>
        <dbReference type="ARBA" id="ARBA00023157"/>
    </source>
</evidence>
<evidence type="ECO:0000313" key="21">
    <source>
        <dbReference type="EMBL" id="KAG0120504.1"/>
    </source>
</evidence>
<comment type="pathway">
    <text evidence="3 17">Protein modification; protein glycosylation.</text>
</comment>
<comment type="cofactor">
    <cofactor evidence="1 17">
        <name>Mn(2+)</name>
        <dbReference type="ChEBI" id="CHEBI:29035"/>
    </cofactor>
</comment>
<evidence type="ECO:0000256" key="15">
    <source>
        <dbReference type="ARBA" id="ARBA00023211"/>
    </source>
</evidence>
<dbReference type="EMBL" id="JADDUC020000009">
    <property type="protein sequence ID" value="KAI1236758.1"/>
    <property type="molecule type" value="Genomic_DNA"/>
</dbReference>
<evidence type="ECO:0000256" key="10">
    <source>
        <dbReference type="ARBA" id="ARBA00022989"/>
    </source>
</evidence>
<keyword evidence="6 17" id="KW-0808">Transferase</keyword>
<dbReference type="GO" id="GO:0000139">
    <property type="term" value="C:Golgi membrane"/>
    <property type="evidence" value="ECO:0007669"/>
    <property type="project" value="UniProtKB-SubCell"/>
</dbReference>
<dbReference type="InterPro" id="IPR027995">
    <property type="entry name" value="Galactosyl_T_N"/>
</dbReference>
<dbReference type="InterPro" id="IPR027791">
    <property type="entry name" value="Galactosyl_T_C"/>
</dbReference>
<keyword evidence="7 17" id="KW-0812">Transmembrane</keyword>
<keyword evidence="23" id="KW-1185">Reference proteome</keyword>
<evidence type="ECO:0000259" key="19">
    <source>
        <dbReference type="Pfam" id="PF02709"/>
    </source>
</evidence>
<comment type="function">
    <text evidence="17">Responsible for the synthesis of complex-type N-linked oligosaccharides in many glycoproteins as well as the carbohydrate moieties of glycolipids.</text>
</comment>
<sequence length="455" mass="51683">MTRLLLGVTLERICKAVLLLCLLHFVIIMILYFDVYAQHLDFFSRFNARNASRSHPFSNSSRPNGTVPSYGPASAEAPSPSTKPSTNQSTTEKPLQPCQETPPGLVGRLLIEFSSPMSMERVQRENPDVRQGGKYSPPDCLPRQKVAILIPFRHREHHLKYWLHYLHPILRRQKVAYGIYIINQFGEDTFNRAKLLNVGFMEALKDDEEYDCFIFSDVDLIPMDDRNLYRCYEQPRHFAVGMDKFGFRLPYAGYFGGVSGLSKSQFLKINGFPNEYWGWGGEDDDIFNRLNAIASPWTGVAVWGHCHGACGTLGHDTDLGGAWLCSSWLGTALFNQGQVYFARGLTLEVSGLGSVPPWCPHTDPTLLLAPSISLNGMKVSRPDIRIGRYRMIKHERDKHNEPNPQRFTKIQNTKMTMKRDGISSLQYRLVEISRQPMYTNITVEIGRPPPRLARG</sequence>
<dbReference type="CDD" id="cd00899">
    <property type="entry name" value="b4GalT"/>
    <property type="match status" value="1"/>
</dbReference>
<evidence type="ECO:0000256" key="8">
    <source>
        <dbReference type="ARBA" id="ARBA00022723"/>
    </source>
</evidence>
<evidence type="ECO:0000256" key="3">
    <source>
        <dbReference type="ARBA" id="ARBA00004922"/>
    </source>
</evidence>
<dbReference type="Pfam" id="PF02709">
    <property type="entry name" value="Glyco_transf_7C"/>
    <property type="match status" value="1"/>
</dbReference>
<feature type="compositionally biased region" description="Polar residues" evidence="18">
    <location>
        <begin position="79"/>
        <end position="93"/>
    </location>
</feature>
<dbReference type="InterPro" id="IPR029044">
    <property type="entry name" value="Nucleotide-diphossugar_trans"/>
</dbReference>
<dbReference type="PANTHER" id="PTHR19300">
    <property type="entry name" value="BETA-1,4-GALACTOSYLTRANSFERASE"/>
    <property type="match status" value="1"/>
</dbReference>
<keyword evidence="8 17" id="KW-0479">Metal-binding</keyword>
<dbReference type="Gene3D" id="3.90.550.10">
    <property type="entry name" value="Spore Coat Polysaccharide Biosynthesis Protein SpsA, Chain A"/>
    <property type="match status" value="2"/>
</dbReference>
<dbReference type="FunFam" id="3.90.550.10:FF:000028">
    <property type="entry name" value="beta-1,4-galactosyltransferase 1"/>
    <property type="match status" value="1"/>
</dbReference>
<evidence type="ECO:0000256" key="16">
    <source>
        <dbReference type="ARBA" id="ARBA00049413"/>
    </source>
</evidence>
<keyword evidence="13" id="KW-1015">Disulfide bond</keyword>
<keyword evidence="11 17" id="KW-0333">Golgi apparatus</keyword>
<evidence type="ECO:0000256" key="2">
    <source>
        <dbReference type="ARBA" id="ARBA00004323"/>
    </source>
</evidence>
<name>A0A835NSG7_9PASS</name>
<comment type="catalytic activity">
    <reaction evidence="16">
        <text>N-acetyl-D-glucosamine + UDP-alpha-D-galactose = beta-D-galactosyl-(1-&gt;4)-N-acetyl-D-glucosamine + UDP + H(+)</text>
        <dbReference type="Rhea" id="RHEA:17745"/>
        <dbReference type="ChEBI" id="CHEBI:15378"/>
        <dbReference type="ChEBI" id="CHEBI:58223"/>
        <dbReference type="ChEBI" id="CHEBI:60152"/>
        <dbReference type="ChEBI" id="CHEBI:66914"/>
        <dbReference type="ChEBI" id="CHEBI:506227"/>
        <dbReference type="EC" id="2.4.1.90"/>
    </reaction>
    <physiologicalReaction direction="left-to-right" evidence="16">
        <dbReference type="Rhea" id="RHEA:17746"/>
    </physiologicalReaction>
</comment>
<accession>A0A835NSG7</accession>
<evidence type="ECO:0000256" key="17">
    <source>
        <dbReference type="RuleBase" id="RU368121"/>
    </source>
</evidence>
<keyword evidence="10 17" id="KW-1133">Transmembrane helix</keyword>
<dbReference type="OrthoDB" id="10016069at2759"/>
<dbReference type="InterPro" id="IPR003859">
    <property type="entry name" value="Galactosyl_T"/>
</dbReference>
<dbReference type="UniPathway" id="UPA00378"/>
<evidence type="ECO:0000256" key="18">
    <source>
        <dbReference type="SAM" id="MobiDB-lite"/>
    </source>
</evidence>
<dbReference type="Pfam" id="PF13733">
    <property type="entry name" value="Glyco_transf_7N"/>
    <property type="match status" value="1"/>
</dbReference>
<evidence type="ECO:0000256" key="9">
    <source>
        <dbReference type="ARBA" id="ARBA00022968"/>
    </source>
</evidence>
<gene>
    <name evidence="22" type="ORF">IHE44_0015012</name>
    <name evidence="21" type="ORF">IHE44_012651</name>
</gene>
<dbReference type="SUPFAM" id="SSF53448">
    <property type="entry name" value="Nucleotide-diphospho-sugar transferases"/>
    <property type="match status" value="2"/>
</dbReference>
<keyword evidence="5 17" id="KW-0328">Glycosyltransferase</keyword>
<evidence type="ECO:0000256" key="6">
    <source>
        <dbReference type="ARBA" id="ARBA00022679"/>
    </source>
</evidence>
<comment type="subcellular location">
    <subcellularLocation>
        <location evidence="2 17">Golgi apparatus membrane</location>
        <topology evidence="2 17">Single-pass type II membrane protein</topology>
    </subcellularLocation>
</comment>
<evidence type="ECO:0000256" key="1">
    <source>
        <dbReference type="ARBA" id="ARBA00001936"/>
    </source>
</evidence>
<dbReference type="PRINTS" id="PR02050">
    <property type="entry name" value="B14GALTRFASE"/>
</dbReference>
<evidence type="ECO:0000313" key="23">
    <source>
        <dbReference type="Proteomes" id="UP000618051"/>
    </source>
</evidence>
<dbReference type="GO" id="GO:0032580">
    <property type="term" value="C:Golgi cisterna membrane"/>
    <property type="evidence" value="ECO:0007669"/>
    <property type="project" value="UniProtKB-UniRule"/>
</dbReference>
<dbReference type="GO" id="GO:0005975">
    <property type="term" value="P:carbohydrate metabolic process"/>
    <property type="evidence" value="ECO:0007669"/>
    <property type="project" value="InterPro"/>
</dbReference>
<feature type="domain" description="Galactosyltransferase N-terminal" evidence="20">
    <location>
        <begin position="98"/>
        <end position="231"/>
    </location>
</feature>
<keyword evidence="12 17" id="KW-0472">Membrane</keyword>
<reference evidence="22 23" key="2">
    <citation type="journal article" date="2021" name="J. Hered.">
        <title>Feather Gene Expression Elucidates the Developmental Basis of Plumage Iridescence in African Starlings.</title>
        <authorList>
            <person name="Rubenstein D.R."/>
            <person name="Corvelo A."/>
            <person name="MacManes M.D."/>
            <person name="Maia R."/>
            <person name="Narzisi G."/>
            <person name="Rousaki A."/>
            <person name="Vandenabeele P."/>
            <person name="Shawkey M.D."/>
            <person name="Solomon J."/>
        </authorList>
    </citation>
    <scope>NUCLEOTIDE SEQUENCE [LARGE SCALE GENOMIC DNA]</scope>
    <source>
        <strain evidence="22">SS15</strain>
    </source>
</reference>
<evidence type="ECO:0000256" key="11">
    <source>
        <dbReference type="ARBA" id="ARBA00023034"/>
    </source>
</evidence>
<dbReference type="EC" id="2.4.1.-" evidence="17"/>
<evidence type="ECO:0000256" key="4">
    <source>
        <dbReference type="ARBA" id="ARBA00005735"/>
    </source>
</evidence>
<comment type="caution">
    <text evidence="21">The sequence shown here is derived from an EMBL/GenBank/DDBJ whole genome shotgun (WGS) entry which is preliminary data.</text>
</comment>
<dbReference type="GO" id="GO:0046872">
    <property type="term" value="F:metal ion binding"/>
    <property type="evidence" value="ECO:0007669"/>
    <property type="project" value="UniProtKB-UniRule"/>
</dbReference>
<dbReference type="Proteomes" id="UP000618051">
    <property type="component" value="Unassembled WGS sequence"/>
</dbReference>
<reference evidence="22" key="3">
    <citation type="submission" date="2022-01" db="EMBL/GenBank/DDBJ databases">
        <authorList>
            <person name="Rubenstein D.R."/>
        </authorList>
    </citation>
    <scope>NUCLEOTIDE SEQUENCE</scope>
    <source>
        <strain evidence="22">SS15</strain>
        <tissue evidence="22">Liver</tissue>
    </source>
</reference>
<feature type="region of interest" description="Disordered" evidence="18">
    <location>
        <begin position="53"/>
        <end position="103"/>
    </location>
</feature>
<protein>
    <recommendedName>
        <fullName evidence="17">Beta-1,4-galactosyltransferase</fullName>
        <shortName evidence="17">Beta-1,4-GalTase</shortName>
        <ecNumber evidence="17">2.4.1.-</ecNumber>
    </recommendedName>
</protein>
<evidence type="ECO:0000256" key="14">
    <source>
        <dbReference type="ARBA" id="ARBA00023180"/>
    </source>
</evidence>
<evidence type="ECO:0000313" key="22">
    <source>
        <dbReference type="EMBL" id="KAI1236758.1"/>
    </source>
</evidence>
<dbReference type="PANTHER" id="PTHR19300:SF32">
    <property type="entry name" value="BETA-1,4-GALACTOSYLTRANSFERASE 2"/>
    <property type="match status" value="1"/>
</dbReference>
<feature type="domain" description="Galactosyltransferase C-terminal" evidence="19">
    <location>
        <begin position="236"/>
        <end position="291"/>
    </location>
</feature>
<feature type="compositionally biased region" description="Polar residues" evidence="18">
    <location>
        <begin position="53"/>
        <end position="67"/>
    </location>
</feature>
<keyword evidence="14 17" id="KW-0325">Glycoprotein</keyword>
<dbReference type="AlphaFoldDB" id="A0A835NSG7"/>